<reference evidence="2" key="1">
    <citation type="submission" date="2018-05" db="EMBL/GenBank/DDBJ databases">
        <authorList>
            <person name="Lanie J.A."/>
            <person name="Ng W.-L."/>
            <person name="Kazmierczak K.M."/>
            <person name="Andrzejewski T.M."/>
            <person name="Davidsen T.M."/>
            <person name="Wayne K.J."/>
            <person name="Tettelin H."/>
            <person name="Glass J.I."/>
            <person name="Rusch D."/>
            <person name="Podicherti R."/>
            <person name="Tsui H.-C.T."/>
            <person name="Winkler M.E."/>
        </authorList>
    </citation>
    <scope>NUCLEOTIDE SEQUENCE</scope>
</reference>
<dbReference type="SUPFAM" id="SSF56112">
    <property type="entry name" value="Protein kinase-like (PK-like)"/>
    <property type="match status" value="1"/>
</dbReference>
<evidence type="ECO:0000313" key="2">
    <source>
        <dbReference type="EMBL" id="SUZ48353.1"/>
    </source>
</evidence>
<name>A0A381N415_9ZZZZ</name>
<dbReference type="AlphaFoldDB" id="A0A381N415"/>
<feature type="domain" description="Protein kinase" evidence="1">
    <location>
        <begin position="39"/>
        <end position="349"/>
    </location>
</feature>
<organism evidence="2">
    <name type="scientific">marine metagenome</name>
    <dbReference type="NCBI Taxonomy" id="408172"/>
    <lineage>
        <taxon>unclassified sequences</taxon>
        <taxon>metagenomes</taxon>
        <taxon>ecological metagenomes</taxon>
    </lineage>
</organism>
<dbReference type="Gene3D" id="3.30.200.20">
    <property type="entry name" value="Phosphorylase Kinase, domain 1"/>
    <property type="match status" value="1"/>
</dbReference>
<accession>A0A381N415</accession>
<evidence type="ECO:0000259" key="1">
    <source>
        <dbReference type="PROSITE" id="PS50011"/>
    </source>
</evidence>
<dbReference type="Gene3D" id="1.10.510.10">
    <property type="entry name" value="Transferase(Phosphotransferase) domain 1"/>
    <property type="match status" value="1"/>
</dbReference>
<dbReference type="InterPro" id="IPR011009">
    <property type="entry name" value="Kinase-like_dom_sf"/>
</dbReference>
<dbReference type="InterPro" id="IPR000719">
    <property type="entry name" value="Prot_kinase_dom"/>
</dbReference>
<dbReference type="GO" id="GO:0004672">
    <property type="term" value="F:protein kinase activity"/>
    <property type="evidence" value="ECO:0007669"/>
    <property type="project" value="InterPro"/>
</dbReference>
<dbReference type="PROSITE" id="PS50011">
    <property type="entry name" value="PROTEIN_KINASE_DOM"/>
    <property type="match status" value="1"/>
</dbReference>
<protein>
    <recommendedName>
        <fullName evidence="1">Protein kinase domain-containing protein</fullName>
    </recommendedName>
</protein>
<proteinExistence type="predicted"/>
<dbReference type="EMBL" id="UINC01000064">
    <property type="protein sequence ID" value="SUZ48353.1"/>
    <property type="molecule type" value="Genomic_DNA"/>
</dbReference>
<dbReference type="GO" id="GO:0005524">
    <property type="term" value="F:ATP binding"/>
    <property type="evidence" value="ECO:0007669"/>
    <property type="project" value="InterPro"/>
</dbReference>
<sequence>MLHIQLSVEKLQELEKEERETYQEKKFIFKYLEKNLNFKSNFEIISMGIHGVVIYPSFSINDDYNFKKNYISKILDLHHEKIQYIEKEIQISKKLEVLDKNFEHFIYPSYSEKIDSFFYNIIMKKGFDFESNVVKLNYNQLLLTIYNLIESIEILSNNNILLLDIKPSNFLFSKIENNLYKPVIIDFSGELLIENSDDFNKYLNNFEFFCHDFWPIELTILLHRVGLKKKYDEDVVNTEIKKYNKIIKHKLGNDLRSNTNYEINIYNFLLHEYSKIKYKQKTKLYEKLMIYQIGKSWSYIFSKYKKILKLSKIQLSIMANIIEKITYEKIDERYTIQQFKTLLLKHIKNFNNSLIKIDNILL</sequence>
<gene>
    <name evidence="2" type="ORF">METZ01_LOCUS1207</name>
</gene>